<organism evidence="1 2">
    <name type="scientific">Colletotrichum truncatum</name>
    <name type="common">Anthracnose fungus</name>
    <name type="synonym">Colletotrichum capsici</name>
    <dbReference type="NCBI Taxonomy" id="5467"/>
    <lineage>
        <taxon>Eukaryota</taxon>
        <taxon>Fungi</taxon>
        <taxon>Dikarya</taxon>
        <taxon>Ascomycota</taxon>
        <taxon>Pezizomycotina</taxon>
        <taxon>Sordariomycetes</taxon>
        <taxon>Hypocreomycetidae</taxon>
        <taxon>Glomerellales</taxon>
        <taxon>Glomerellaceae</taxon>
        <taxon>Colletotrichum</taxon>
        <taxon>Colletotrichum truncatum species complex</taxon>
    </lineage>
</organism>
<keyword evidence="2" id="KW-1185">Reference proteome</keyword>
<evidence type="ECO:0000313" key="1">
    <source>
        <dbReference type="EMBL" id="KAL0941481.1"/>
    </source>
</evidence>
<gene>
    <name evidence="1" type="ORF">CTRU02_204244</name>
</gene>
<dbReference type="Proteomes" id="UP000805649">
    <property type="component" value="Unassembled WGS sequence"/>
</dbReference>
<evidence type="ECO:0000313" key="2">
    <source>
        <dbReference type="Proteomes" id="UP000805649"/>
    </source>
</evidence>
<proteinExistence type="predicted"/>
<dbReference type="EMBL" id="VUJX02000002">
    <property type="protein sequence ID" value="KAL0941481.1"/>
    <property type="molecule type" value="Genomic_DNA"/>
</dbReference>
<sequence length="161" mass="17679">MSTESEIFMRKPSSTFFWRRGSRMSDATMLAGGDEIEPVPVSALLRTPTIPVTLITPASTPTVVQMPVLEVRRPSDSTVNSADAPRERRSIRLSLRGDEVLNLGGGLRHDMSARRHMSLALTERDSDDDTCYFGVAEEDVEAECSTPLSPPPKGQQFTDSP</sequence>
<comment type="caution">
    <text evidence="1">The sequence shown here is derived from an EMBL/GenBank/DDBJ whole genome shotgun (WGS) entry which is preliminary data.</text>
</comment>
<accession>A0ACC3ZBJ8</accession>
<reference evidence="1 2" key="1">
    <citation type="journal article" date="2020" name="Phytopathology">
        <title>Genome Sequence Resources of Colletotrichum truncatum, C. plurivorum, C. musicola, and C. sojae: Four Species Pathogenic to Soybean (Glycine max).</title>
        <authorList>
            <person name="Rogerio F."/>
            <person name="Boufleur T.R."/>
            <person name="Ciampi-Guillardi M."/>
            <person name="Sukno S.A."/>
            <person name="Thon M.R."/>
            <person name="Massola Junior N.S."/>
            <person name="Baroncelli R."/>
        </authorList>
    </citation>
    <scope>NUCLEOTIDE SEQUENCE [LARGE SCALE GENOMIC DNA]</scope>
    <source>
        <strain evidence="1 2">CMES1059</strain>
    </source>
</reference>
<name>A0ACC3ZBJ8_COLTU</name>
<protein>
    <submittedName>
        <fullName evidence="1">Uncharacterized protein</fullName>
    </submittedName>
</protein>